<feature type="region of interest" description="Disordered" evidence="1">
    <location>
        <begin position="190"/>
        <end position="211"/>
    </location>
</feature>
<organism evidence="2 3">
    <name type="scientific">Plasmodium vinckei brucechwatti</name>
    <dbReference type="NCBI Taxonomy" id="119398"/>
    <lineage>
        <taxon>Eukaryota</taxon>
        <taxon>Sar</taxon>
        <taxon>Alveolata</taxon>
        <taxon>Apicomplexa</taxon>
        <taxon>Aconoidasida</taxon>
        <taxon>Haemosporida</taxon>
        <taxon>Plasmodiidae</taxon>
        <taxon>Plasmodium</taxon>
        <taxon>Plasmodium (Vinckeia)</taxon>
    </lineage>
</organism>
<evidence type="ECO:0000313" key="3">
    <source>
        <dbReference type="Proteomes" id="UP000515550"/>
    </source>
</evidence>
<accession>A0A6V7T0Q2</accession>
<evidence type="ECO:0000256" key="1">
    <source>
        <dbReference type="SAM" id="MobiDB-lite"/>
    </source>
</evidence>
<dbReference type="Proteomes" id="UP000515550">
    <property type="component" value="Chromosome PVBDA_14"/>
</dbReference>
<feature type="compositionally biased region" description="Polar residues" evidence="1">
    <location>
        <begin position="420"/>
        <end position="443"/>
    </location>
</feature>
<gene>
    <name evidence="2" type="ORF">PVBDA_1405470</name>
</gene>
<dbReference type="EMBL" id="LR865392">
    <property type="protein sequence ID" value="CAD2105665.1"/>
    <property type="molecule type" value="Genomic_DNA"/>
</dbReference>
<feature type="compositionally biased region" description="Low complexity" evidence="1">
    <location>
        <begin position="723"/>
        <end position="737"/>
    </location>
</feature>
<name>A0A6V7T0Q2_PLAVN</name>
<protein>
    <submittedName>
        <fullName evidence="2">Uncharacterized protein</fullName>
    </submittedName>
</protein>
<proteinExistence type="predicted"/>
<dbReference type="VEuPathDB" id="PlasmoDB:PVBDA_1405470"/>
<feature type="compositionally biased region" description="Low complexity" evidence="1">
    <location>
        <begin position="763"/>
        <end position="777"/>
    </location>
</feature>
<feature type="region of interest" description="Disordered" evidence="1">
    <location>
        <begin position="1462"/>
        <end position="1489"/>
    </location>
</feature>
<feature type="region of interest" description="Disordered" evidence="1">
    <location>
        <begin position="405"/>
        <end position="443"/>
    </location>
</feature>
<feature type="region of interest" description="Disordered" evidence="1">
    <location>
        <begin position="803"/>
        <end position="841"/>
    </location>
</feature>
<feature type="region of interest" description="Disordered" evidence="1">
    <location>
        <begin position="699"/>
        <end position="784"/>
    </location>
</feature>
<reference evidence="2 3" key="1">
    <citation type="submission" date="2020-08" db="EMBL/GenBank/DDBJ databases">
        <authorList>
            <person name="Ramaprasad A."/>
        </authorList>
    </citation>
    <scope>NUCLEOTIDE SEQUENCE [LARGE SCALE GENOMIC DNA]</scope>
</reference>
<feature type="compositionally biased region" description="Polar residues" evidence="1">
    <location>
        <begin position="738"/>
        <end position="762"/>
    </location>
</feature>
<feature type="compositionally biased region" description="Low complexity" evidence="1">
    <location>
        <begin position="405"/>
        <end position="419"/>
    </location>
</feature>
<feature type="compositionally biased region" description="Polar residues" evidence="1">
    <location>
        <begin position="699"/>
        <end position="722"/>
    </location>
</feature>
<evidence type="ECO:0000313" key="2">
    <source>
        <dbReference type="EMBL" id="CAD2105665.1"/>
    </source>
</evidence>
<feature type="compositionally biased region" description="Polar residues" evidence="1">
    <location>
        <begin position="197"/>
        <end position="211"/>
    </location>
</feature>
<feature type="compositionally biased region" description="Polar residues" evidence="1">
    <location>
        <begin position="803"/>
        <end position="833"/>
    </location>
</feature>
<sequence length="1557" mass="174480">MDGFDEAKMKQLQLLKEKMKIAKAQKPDDSAKKVEDNFSHDVRNVRSFETDDMKFNKPGKKIFDIFSTNKKILTPKANRNIFQQSKSATNLPFKPKNENGIVANDTEVFDTPLTFEEVMRRKNEKKKLEIEKTPQSIFSGMLNNKQDNMSPEKGNTNNMSSTFNGTNYNTTNNSNIGDYRGFEQNNFNIESPEKKNTYTGTIPTNTNSTDNINNRIGGNLIKNPNVLSSGHMNTKLAFGTTEIKNSSSLNLNTFSNIFQENTSNNNSVSQQRNILSESLPLNFESQNARMNILNNANNNEKNLNINNNNNIGKFNNPNNSINNSSSRLFDMNSGAQMKDFQQMQQQANNNASIFGGAHKLNEFNLNKSGNFNNSNSALNNNMNKSGIFNNSNSEPNNNMNKSGIFNNSNSEPNNNMNKSGIFSNLRNTTNNGDNSESKNMTNTNNIFNSKSNIGNMGNSYGSIIKPNGTNNISNTNIPNNNDNNNNYNDGAKIFNSNMKNNMFNNTATSNNNSLMNNNNNNSTSSIFNKTSSLFNKTPPKEGNIFGNTGNNTFNNATSDKILNNQFNNTINLSKSGGNILPNEKNIFGSSNVNQTIFGATTTPPNSTIANNTGPKPNNIFGNGTINSNSSLQNTAQNNIFNNQMAENKNIFSLNNNLNNSGGSKLNFANPNLNAVQNNNEQLKMMKFKNTLSQVKNIKMNSPNTPIQNPNNFSITPTENVTKNGNNFINQPNNGQVNSGQINNTHLTKPNLNDNKITPISDQNKNSDNSVDLSSNNANDDKEGKNLRKTISTYFNNLIPSIFSNSSKPVQNANNVKEPNANQTNETSVQSSEPNNNDKLNSHNLNEKIINKESSNNNFADNANTIKMVPQNNENKMINNNFSNKLPLDSNRGNISLENKQINSAFSNPNIPNTSNNGKPLFLNQKSSLFGAQQTNSNNLLKNNNMFGGEQNKNNTPQQNNNMFGGSKAVFGANNIFSSNANTGINVNKLSSLNNDNTQNNNLQNRANNKVLLSLSSDMKTNLYENNSITKESAVSSMASNTMNNDIFKKNNNNSFINLNSENFENKEEFEKFDKIYKNINCIDKNINYINKYAPENINNTNNYIGENSNAVKNYEALSAANKLLLEKMNNPNNTTEGNKEMKTVVDKLNKNINKSGEENKLNNKLYENKLYENKLNIRNTEKGSSLNNIMLGKTLFETQMKNNGIEKSVALGFNINTNELTPIQKLQLINETSKEISTNDDSDLNEMIPEHVQKIMQRREYFKTKNKLLKTETDQSSVKKIKPFVPTKYSESFRNTFYTNENNKNNIFSLKNLNSMGILDTPNYTKNNNEHISGNTKNILDLKNNTYNNDYNTHTAIIDNLRNASNASNISNSSNGSKFSQMINNIYTNEQIANIENELNSQSDFVSNIYKSLDKENHIYGKRDRNNFNINDKDCINKSDNSNDSSFVNNNLTPEHEYLNCETKKKKQKSNSDIDNVNDEDNTSDLSKGSSNNTFFNMANYVKNIRDSNTLNDISMNLTKYTFQNEKILCDIINENFNMALKISSLNDLPFLSEDFS</sequence>